<evidence type="ECO:0000313" key="1">
    <source>
        <dbReference type="EMBL" id="KAI0046092.1"/>
    </source>
</evidence>
<reference evidence="1" key="1">
    <citation type="submission" date="2021-02" db="EMBL/GenBank/DDBJ databases">
        <authorList>
            <consortium name="DOE Joint Genome Institute"/>
            <person name="Ahrendt S."/>
            <person name="Looney B.P."/>
            <person name="Miyauchi S."/>
            <person name="Morin E."/>
            <person name="Drula E."/>
            <person name="Courty P.E."/>
            <person name="Chicoki N."/>
            <person name="Fauchery L."/>
            <person name="Kohler A."/>
            <person name="Kuo A."/>
            <person name="Labutti K."/>
            <person name="Pangilinan J."/>
            <person name="Lipzen A."/>
            <person name="Riley R."/>
            <person name="Andreopoulos W."/>
            <person name="He G."/>
            <person name="Johnson J."/>
            <person name="Barry K.W."/>
            <person name="Grigoriev I.V."/>
            <person name="Nagy L."/>
            <person name="Hibbett D."/>
            <person name="Henrissat B."/>
            <person name="Matheny P.B."/>
            <person name="Labbe J."/>
            <person name="Martin F."/>
        </authorList>
    </citation>
    <scope>NUCLEOTIDE SEQUENCE</scope>
    <source>
        <strain evidence="1">FP105234-sp</strain>
    </source>
</reference>
<name>A0ACB8RQ96_9AGAM</name>
<sequence>MPGNPLLKREASSSNNTSGKNGMDNGAWPEADVLKHALYEYAAERLPLERRLGRLKDEHGLQIGTQSIFEVLTVPDT</sequence>
<evidence type="ECO:0000313" key="2">
    <source>
        <dbReference type="Proteomes" id="UP000814033"/>
    </source>
</evidence>
<accession>A0ACB8RQ96</accession>
<dbReference type="EMBL" id="MU275934">
    <property type="protein sequence ID" value="KAI0046092.1"/>
    <property type="molecule type" value="Genomic_DNA"/>
</dbReference>
<comment type="caution">
    <text evidence="1">The sequence shown here is derived from an EMBL/GenBank/DDBJ whole genome shotgun (WGS) entry which is preliminary data.</text>
</comment>
<gene>
    <name evidence="1" type="ORF">FA95DRAFT_1607164</name>
</gene>
<organism evidence="1 2">
    <name type="scientific">Auriscalpium vulgare</name>
    <dbReference type="NCBI Taxonomy" id="40419"/>
    <lineage>
        <taxon>Eukaryota</taxon>
        <taxon>Fungi</taxon>
        <taxon>Dikarya</taxon>
        <taxon>Basidiomycota</taxon>
        <taxon>Agaricomycotina</taxon>
        <taxon>Agaricomycetes</taxon>
        <taxon>Russulales</taxon>
        <taxon>Auriscalpiaceae</taxon>
        <taxon>Auriscalpium</taxon>
    </lineage>
</organism>
<reference evidence="1" key="2">
    <citation type="journal article" date="2022" name="New Phytol.">
        <title>Evolutionary transition to the ectomycorrhizal habit in the genomes of a hyperdiverse lineage of mushroom-forming fungi.</title>
        <authorList>
            <person name="Looney B."/>
            <person name="Miyauchi S."/>
            <person name="Morin E."/>
            <person name="Drula E."/>
            <person name="Courty P.E."/>
            <person name="Kohler A."/>
            <person name="Kuo A."/>
            <person name="LaButti K."/>
            <person name="Pangilinan J."/>
            <person name="Lipzen A."/>
            <person name="Riley R."/>
            <person name="Andreopoulos W."/>
            <person name="He G."/>
            <person name="Johnson J."/>
            <person name="Nolan M."/>
            <person name="Tritt A."/>
            <person name="Barry K.W."/>
            <person name="Grigoriev I.V."/>
            <person name="Nagy L.G."/>
            <person name="Hibbett D."/>
            <person name="Henrissat B."/>
            <person name="Matheny P.B."/>
            <person name="Labbe J."/>
            <person name="Martin F.M."/>
        </authorList>
    </citation>
    <scope>NUCLEOTIDE SEQUENCE</scope>
    <source>
        <strain evidence="1">FP105234-sp</strain>
    </source>
</reference>
<dbReference type="Proteomes" id="UP000814033">
    <property type="component" value="Unassembled WGS sequence"/>
</dbReference>
<proteinExistence type="predicted"/>
<protein>
    <submittedName>
        <fullName evidence="1">Uncharacterized protein</fullName>
    </submittedName>
</protein>
<keyword evidence="2" id="KW-1185">Reference proteome</keyword>